<evidence type="ECO:0000256" key="2">
    <source>
        <dbReference type="SAM" id="MobiDB-lite"/>
    </source>
</evidence>
<dbReference type="GO" id="GO:0006879">
    <property type="term" value="P:intracellular iron ion homeostasis"/>
    <property type="evidence" value="ECO:0007669"/>
    <property type="project" value="InterPro"/>
</dbReference>
<gene>
    <name evidence="4" type="ORF">Bpfe_019485</name>
</gene>
<accession>A0AAD8BAN1</accession>
<dbReference type="PANTHER" id="PTHR17085">
    <property type="entry name" value="NUCLEAR RECEPTOR COACTIVATOR 4"/>
    <property type="match status" value="1"/>
</dbReference>
<dbReference type="InterPro" id="IPR022174">
    <property type="entry name" value="NCOA4_N"/>
</dbReference>
<feature type="region of interest" description="Disordered" evidence="2">
    <location>
        <begin position="552"/>
        <end position="580"/>
    </location>
</feature>
<keyword evidence="5" id="KW-1185">Reference proteome</keyword>
<dbReference type="Proteomes" id="UP001233172">
    <property type="component" value="Unassembled WGS sequence"/>
</dbReference>
<protein>
    <submittedName>
        <fullName evidence="4">Nuclear receptor coactivator 4-like isoform X2</fullName>
    </submittedName>
</protein>
<proteinExistence type="predicted"/>
<keyword evidence="4" id="KW-0675">Receptor</keyword>
<dbReference type="EMBL" id="JASAOG010000107">
    <property type="protein sequence ID" value="KAK0051175.1"/>
    <property type="molecule type" value="Genomic_DNA"/>
</dbReference>
<feature type="coiled-coil region" evidence="1">
    <location>
        <begin position="3"/>
        <end position="30"/>
    </location>
</feature>
<name>A0AAD8BAN1_BIOPF</name>
<dbReference type="GO" id="GO:0009725">
    <property type="term" value="P:response to hormone"/>
    <property type="evidence" value="ECO:0007669"/>
    <property type="project" value="TreeGrafter"/>
</dbReference>
<evidence type="ECO:0000259" key="3">
    <source>
        <dbReference type="Pfam" id="PF12489"/>
    </source>
</evidence>
<sequence length="646" mass="73023">MAMNEAKDRISQLENAIKRLDSVKKHLYRNASDIKAEIHANVSRNLECLRGREVSLLGQVDTVLGLKEETLQQQQARLNQALGILQTGLAMVLEDTAPHNYLADTLKKLDKVELSPEETPYISFRADHVGLRDSILKIIFFYFNNHFRLDKVELSPEETPYISFRADHVGLRDSILNYGRVDSNGMPLITAFDDPGNPSASLPRHIEEYEDVDHHFFYKTLEEVRRSQNPVSCINVTIPKLSNRVEDWLQKKIPTTGLKTFDSDVSVKPVQPNPAVRPSTLAKAGEAMSVGLSRTSTPGSSCSLNNWLSIIKQHVDQEEEHDFEIIDHSVPNRASREADHKLWLAPNSKTPDEFKSNFFKHIPQDKKVWLLQFCQTRTNEGQHKEMLAHISKDLSTWLRSRAYAKNVSVEKGVPNFFSHISKDKSVWLLKQKQADKKVESAGVRSGAYIKDVEKWLMPKPTNSSAVVNKDLPLNADIKIVEEPAAATEDETKIKSKDVFRPLNLPLHEWLSHSYKKQAAESPKNASFLDLGQHIRSTSSSFWLAKSSQSTTLASNEDTEKTREDKEIPKEPASRQPAKASSSALDFCLSDWLLVPSELNNPIAEQEADKEKDESEGWSVCSDQTFTSSHHAQDVAAAREYLNKWVL</sequence>
<feature type="compositionally biased region" description="Basic and acidic residues" evidence="2">
    <location>
        <begin position="557"/>
        <end position="572"/>
    </location>
</feature>
<feature type="domain" description="Nuclear receptor coactivator 4 N-terminal" evidence="3">
    <location>
        <begin position="25"/>
        <end position="127"/>
    </location>
</feature>
<keyword evidence="1" id="KW-0175">Coiled coil</keyword>
<dbReference type="GO" id="GO:0003713">
    <property type="term" value="F:transcription coactivator activity"/>
    <property type="evidence" value="ECO:0007669"/>
    <property type="project" value="InterPro"/>
</dbReference>
<reference evidence="4" key="1">
    <citation type="journal article" date="2023" name="PLoS Negl. Trop. Dis.">
        <title>A genome sequence for Biomphalaria pfeifferi, the major vector snail for the human-infecting parasite Schistosoma mansoni.</title>
        <authorList>
            <person name="Bu L."/>
            <person name="Lu L."/>
            <person name="Laidemitt M.R."/>
            <person name="Zhang S.M."/>
            <person name="Mutuku M."/>
            <person name="Mkoji G."/>
            <person name="Steinauer M."/>
            <person name="Loker E.S."/>
        </authorList>
    </citation>
    <scope>NUCLEOTIDE SEQUENCE</scope>
    <source>
        <strain evidence="4">KasaAsao</strain>
    </source>
</reference>
<dbReference type="AlphaFoldDB" id="A0AAD8BAN1"/>
<reference evidence="4" key="2">
    <citation type="submission" date="2023-04" db="EMBL/GenBank/DDBJ databases">
        <authorList>
            <person name="Bu L."/>
            <person name="Lu L."/>
            <person name="Laidemitt M.R."/>
            <person name="Zhang S.M."/>
            <person name="Mutuku M."/>
            <person name="Mkoji G."/>
            <person name="Steinauer M."/>
            <person name="Loker E.S."/>
        </authorList>
    </citation>
    <scope>NUCLEOTIDE SEQUENCE</scope>
    <source>
        <strain evidence="4">KasaAsao</strain>
        <tissue evidence="4">Whole Snail</tissue>
    </source>
</reference>
<dbReference type="PANTHER" id="PTHR17085:SF3">
    <property type="entry name" value="NUCLEAR RECEPTOR COACTIVATOR 4"/>
    <property type="match status" value="1"/>
</dbReference>
<evidence type="ECO:0000256" key="1">
    <source>
        <dbReference type="SAM" id="Coils"/>
    </source>
</evidence>
<evidence type="ECO:0000313" key="5">
    <source>
        <dbReference type="Proteomes" id="UP001233172"/>
    </source>
</evidence>
<dbReference type="InterPro" id="IPR039947">
    <property type="entry name" value="NCoA-4"/>
</dbReference>
<comment type="caution">
    <text evidence="4">The sequence shown here is derived from an EMBL/GenBank/DDBJ whole genome shotgun (WGS) entry which is preliminary data.</text>
</comment>
<organism evidence="4 5">
    <name type="scientific">Biomphalaria pfeifferi</name>
    <name type="common">Bloodfluke planorb</name>
    <name type="synonym">Freshwater snail</name>
    <dbReference type="NCBI Taxonomy" id="112525"/>
    <lineage>
        <taxon>Eukaryota</taxon>
        <taxon>Metazoa</taxon>
        <taxon>Spiralia</taxon>
        <taxon>Lophotrochozoa</taxon>
        <taxon>Mollusca</taxon>
        <taxon>Gastropoda</taxon>
        <taxon>Heterobranchia</taxon>
        <taxon>Euthyneura</taxon>
        <taxon>Panpulmonata</taxon>
        <taxon>Hygrophila</taxon>
        <taxon>Lymnaeoidea</taxon>
        <taxon>Planorbidae</taxon>
        <taxon>Biomphalaria</taxon>
    </lineage>
</organism>
<evidence type="ECO:0000313" key="4">
    <source>
        <dbReference type="EMBL" id="KAK0051175.1"/>
    </source>
</evidence>
<dbReference type="Pfam" id="PF12489">
    <property type="entry name" value="ARA70"/>
    <property type="match status" value="1"/>
</dbReference>